<feature type="transmembrane region" description="Helical" evidence="1">
    <location>
        <begin position="91"/>
        <end position="110"/>
    </location>
</feature>
<proteinExistence type="predicted"/>
<keyword evidence="1" id="KW-1133">Transmembrane helix</keyword>
<name>A0A4D7BAH6_9HYPH</name>
<sequence>MANPVSSGKRLSAVSAAAEDAAERVSATATKAREEASELQDTVVRNAEELAANVNQKLKAAGVDTDVMVKAAKGQASELQRLVADELKARPLRALGIAAAIGLVVGFMTAR</sequence>
<dbReference type="AlphaFoldDB" id="A0A4D7BAH6"/>
<evidence type="ECO:0000256" key="1">
    <source>
        <dbReference type="SAM" id="Phobius"/>
    </source>
</evidence>
<dbReference type="OrthoDB" id="8163977at2"/>
<keyword evidence="3" id="KW-1185">Reference proteome</keyword>
<accession>A0A4D7BAH6</accession>
<evidence type="ECO:0000313" key="3">
    <source>
        <dbReference type="Proteomes" id="UP000298781"/>
    </source>
</evidence>
<gene>
    <name evidence="2" type="ORF">E8M01_28310</name>
</gene>
<evidence type="ECO:0008006" key="4">
    <source>
        <dbReference type="Google" id="ProtNLM"/>
    </source>
</evidence>
<keyword evidence="1" id="KW-0472">Membrane</keyword>
<dbReference type="Proteomes" id="UP000298781">
    <property type="component" value="Chromosome"/>
</dbReference>
<protein>
    <recommendedName>
        <fullName evidence="4">DUF883 family protein</fullName>
    </recommendedName>
</protein>
<keyword evidence="1" id="KW-0812">Transmembrane</keyword>
<dbReference type="KEGG" id="pstg:E8M01_28310"/>
<reference evidence="2 3" key="1">
    <citation type="submission" date="2019-04" db="EMBL/GenBank/DDBJ databases">
        <title>Phreatobacter aquaticus sp. nov.</title>
        <authorList>
            <person name="Choi A."/>
        </authorList>
    </citation>
    <scope>NUCLEOTIDE SEQUENCE [LARGE SCALE GENOMIC DNA]</scope>
    <source>
        <strain evidence="2 3">KCTC 52518</strain>
    </source>
</reference>
<dbReference type="RefSeq" id="WP_136963212.1">
    <property type="nucleotide sequence ID" value="NZ_CP039690.1"/>
</dbReference>
<dbReference type="EMBL" id="CP039690">
    <property type="protein sequence ID" value="QCI67785.1"/>
    <property type="molecule type" value="Genomic_DNA"/>
</dbReference>
<evidence type="ECO:0000313" key="2">
    <source>
        <dbReference type="EMBL" id="QCI67785.1"/>
    </source>
</evidence>
<organism evidence="2 3">
    <name type="scientific">Phreatobacter stygius</name>
    <dbReference type="NCBI Taxonomy" id="1940610"/>
    <lineage>
        <taxon>Bacteria</taxon>
        <taxon>Pseudomonadati</taxon>
        <taxon>Pseudomonadota</taxon>
        <taxon>Alphaproteobacteria</taxon>
        <taxon>Hyphomicrobiales</taxon>
        <taxon>Phreatobacteraceae</taxon>
        <taxon>Phreatobacter</taxon>
    </lineage>
</organism>